<dbReference type="EMBL" id="AP012492">
    <property type="protein sequence ID" value="BAM31897.1"/>
    <property type="molecule type" value="Genomic_DNA"/>
</dbReference>
<evidence type="ECO:0000313" key="2">
    <source>
        <dbReference type="EMBL" id="BAM31897.1"/>
    </source>
</evidence>
<accession>A0AAI8MMZ6</accession>
<name>A0AAI8MMZ6_9HELI</name>
<sequence>MKSQILVCYHKPSIIVANECLQPILVGASNAKEENVSELENLCRQAGVSLWRDDSGEHISWLNPHFCELTAMYWAWKNLDCDYYGLFHYRRIFDFKDSFALEMPRKESINHKTNIMDKYHLDSQNIVEACRDCDILLPKKVIDHGQRKRAEDLSLYELYDTVHHIQDLNVCLEYIALKYPQMYATALQTIHHKPLYWHIANMCIMKKQLYFEYCQWVFDILFGVQDRIPYYSYDSYQARVFGFLSERLLNIWIEHKKQTQSSLVIKELPLVLFRLKSKKKWLGWVQDGNVRRFFVCKIRILKKRL</sequence>
<keyword evidence="2" id="KW-0378">Hydrolase</keyword>
<evidence type="ECO:0000313" key="3">
    <source>
        <dbReference type="Proteomes" id="UP000006036"/>
    </source>
</evidence>
<protein>
    <submittedName>
        <fullName evidence="2">Exopolysaccharide biosynthesis protein</fullName>
        <ecNumber evidence="2">3.6.-.-</ecNumber>
    </submittedName>
</protein>
<organism evidence="2 3">
    <name type="scientific">Helicobacter cinaedi CCUG 18818 = ATCC BAA-847</name>
    <dbReference type="NCBI Taxonomy" id="537971"/>
    <lineage>
        <taxon>Bacteria</taxon>
        <taxon>Pseudomonadati</taxon>
        <taxon>Campylobacterota</taxon>
        <taxon>Epsilonproteobacteria</taxon>
        <taxon>Campylobacterales</taxon>
        <taxon>Helicobacteraceae</taxon>
        <taxon>Helicobacter</taxon>
    </lineage>
</organism>
<dbReference type="EC" id="3.6.-.-" evidence="2"/>
<dbReference type="Pfam" id="PF14393">
    <property type="entry name" value="DUF4422"/>
    <property type="match status" value="1"/>
</dbReference>
<dbReference type="RefSeq" id="WP_015453336.1">
    <property type="nucleotide sequence ID" value="NC_020555.1"/>
</dbReference>
<feature type="domain" description="DUF4422" evidence="1">
    <location>
        <begin position="4"/>
        <end position="256"/>
    </location>
</feature>
<dbReference type="GO" id="GO:0016787">
    <property type="term" value="F:hydrolase activity"/>
    <property type="evidence" value="ECO:0007669"/>
    <property type="project" value="UniProtKB-KW"/>
</dbReference>
<gene>
    <name evidence="2" type="ORF">HCBAA847_0658</name>
</gene>
<dbReference type="AlphaFoldDB" id="A0AAI8MMZ6"/>
<dbReference type="KEGG" id="hcb:HCBAA847_0658"/>
<reference evidence="2 3" key="1">
    <citation type="journal article" date="2012" name="J. Bacteriol.">
        <title>Complete Genome Sequence of Helicobacter cinaedi Type Strain ATCC BAA-847.</title>
        <authorList>
            <person name="Miyoshi-Akiyama T."/>
            <person name="Takeshita N."/>
            <person name="Ohmagari N."/>
            <person name="Kirikae T."/>
        </authorList>
    </citation>
    <scope>NUCLEOTIDE SEQUENCE [LARGE SCALE GENOMIC DNA]</scope>
    <source>
        <strain evidence="2 3">ATCC BAA-847</strain>
    </source>
</reference>
<dbReference type="Proteomes" id="UP000006036">
    <property type="component" value="Chromosome 1"/>
</dbReference>
<proteinExistence type="predicted"/>
<evidence type="ECO:0000259" key="1">
    <source>
        <dbReference type="Pfam" id="PF14393"/>
    </source>
</evidence>
<dbReference type="InterPro" id="IPR025536">
    <property type="entry name" value="DUF4422"/>
</dbReference>